<organism evidence="1 2">
    <name type="scientific">Plasmodium inui San Antonio 1</name>
    <dbReference type="NCBI Taxonomy" id="1237626"/>
    <lineage>
        <taxon>Eukaryota</taxon>
        <taxon>Sar</taxon>
        <taxon>Alveolata</taxon>
        <taxon>Apicomplexa</taxon>
        <taxon>Aconoidasida</taxon>
        <taxon>Haemosporida</taxon>
        <taxon>Plasmodiidae</taxon>
        <taxon>Plasmodium</taxon>
        <taxon>Plasmodium (Plasmodium)</taxon>
    </lineage>
</organism>
<dbReference type="RefSeq" id="XP_008815601.1">
    <property type="nucleotide sequence ID" value="XM_008817379.1"/>
</dbReference>
<sequence>MSSLGGQNVNLCSRGYLENVLFCIVSWKQNTVEKVKAFASCVLINKHHTCLNKRTLKMEKKKIDSYEYNAFFTTSDIPLMQFILNAACFSFL</sequence>
<evidence type="ECO:0000313" key="1">
    <source>
        <dbReference type="EMBL" id="EUD67591.1"/>
    </source>
</evidence>
<dbReference type="Proteomes" id="UP000030640">
    <property type="component" value="Unassembled WGS sequence"/>
</dbReference>
<accession>W7AQ91</accession>
<evidence type="ECO:0000313" key="2">
    <source>
        <dbReference type="Proteomes" id="UP000030640"/>
    </source>
</evidence>
<name>W7AQ91_9APIC</name>
<protein>
    <submittedName>
        <fullName evidence="1">Uncharacterized protein</fullName>
    </submittedName>
</protein>
<keyword evidence="2" id="KW-1185">Reference proteome</keyword>
<dbReference type="VEuPathDB" id="PlasmoDB:C922_01776"/>
<dbReference type="GeneID" id="20037050"/>
<reference evidence="1 2" key="1">
    <citation type="submission" date="2013-02" db="EMBL/GenBank/DDBJ databases">
        <title>The Genome Sequence of Plasmodium inui San Antonio 1.</title>
        <authorList>
            <consortium name="The Broad Institute Genome Sequencing Platform"/>
            <consortium name="The Broad Institute Genome Sequencing Center for Infectious Disease"/>
            <person name="Neafsey D."/>
            <person name="Cheeseman I."/>
            <person name="Volkman S."/>
            <person name="Adams J."/>
            <person name="Walker B."/>
            <person name="Young S.K."/>
            <person name="Zeng Q."/>
            <person name="Gargeya S."/>
            <person name="Fitzgerald M."/>
            <person name="Haas B."/>
            <person name="Abouelleil A."/>
            <person name="Alvarado L."/>
            <person name="Arachchi H.M."/>
            <person name="Berlin A.M."/>
            <person name="Chapman S.B."/>
            <person name="Dewar J."/>
            <person name="Goldberg J."/>
            <person name="Griggs A."/>
            <person name="Gujja S."/>
            <person name="Hansen M."/>
            <person name="Howarth C."/>
            <person name="Imamovic A."/>
            <person name="Larimer J."/>
            <person name="McCowan C."/>
            <person name="Murphy C."/>
            <person name="Neiman D."/>
            <person name="Pearson M."/>
            <person name="Priest M."/>
            <person name="Roberts A."/>
            <person name="Saif S."/>
            <person name="Shea T."/>
            <person name="Sisk P."/>
            <person name="Sykes S."/>
            <person name="Wortman J."/>
            <person name="Nusbaum C."/>
            <person name="Birren B."/>
        </authorList>
    </citation>
    <scope>NUCLEOTIDE SEQUENCE [LARGE SCALE GENOMIC DNA]</scope>
    <source>
        <strain evidence="1 2">San Antonio 1</strain>
    </source>
</reference>
<proteinExistence type="predicted"/>
<gene>
    <name evidence="1" type="ORF">C922_01776</name>
</gene>
<dbReference type="EMBL" id="KI965465">
    <property type="protein sequence ID" value="EUD67591.1"/>
    <property type="molecule type" value="Genomic_DNA"/>
</dbReference>
<dbReference type="AlphaFoldDB" id="W7AQ91"/>